<name>A0A7J9S589_METMI</name>
<gene>
    <name evidence="1" type="ORF">HNP87_001842</name>
    <name evidence="4" type="ORF">HNP92_001237</name>
    <name evidence="2" type="ORF">HNP94_001741</name>
    <name evidence="3" type="ORF">HNP95_001638</name>
    <name evidence="5" type="ORF">HNP96_001621</name>
</gene>
<evidence type="ECO:0000313" key="1">
    <source>
        <dbReference type="EMBL" id="MBA2841293.1"/>
    </source>
</evidence>
<dbReference type="Proteomes" id="UP000563838">
    <property type="component" value="Unassembled WGS sequence"/>
</dbReference>
<evidence type="ECO:0000313" key="5">
    <source>
        <dbReference type="EMBL" id="MBB6497573.1"/>
    </source>
</evidence>
<dbReference type="Proteomes" id="UP000536195">
    <property type="component" value="Unassembled WGS sequence"/>
</dbReference>
<sequence>MDLKDNFIVKWFKWFFNVRSDSKNVNESKLINLEHERNSKRQFR</sequence>
<evidence type="ECO:0000313" key="6">
    <source>
        <dbReference type="Proteomes" id="UP000536195"/>
    </source>
</evidence>
<dbReference type="AlphaFoldDB" id="A0A7J9S589"/>
<protein>
    <submittedName>
        <fullName evidence="4">Uncharacterized protein</fullName>
    </submittedName>
</protein>
<dbReference type="EMBL" id="JACHEC010000002">
    <property type="protein sequence ID" value="MBB6401932.1"/>
    <property type="molecule type" value="Genomic_DNA"/>
</dbReference>
<evidence type="ECO:0000313" key="9">
    <source>
        <dbReference type="Proteomes" id="UP000571751"/>
    </source>
</evidence>
<dbReference type="RefSeq" id="WP_258559300.1">
    <property type="nucleotide sequence ID" value="NZ_JACDUI010000003.1"/>
</dbReference>
<dbReference type="EMBL" id="JACDUP010000003">
    <property type="protein sequence ID" value="MBA2869442.1"/>
    <property type="molecule type" value="Genomic_DNA"/>
</dbReference>
<evidence type="ECO:0000313" key="7">
    <source>
        <dbReference type="Proteomes" id="UP000563838"/>
    </source>
</evidence>
<accession>A0A7J9S589</accession>
<comment type="caution">
    <text evidence="4">The sequence shown here is derived from an EMBL/GenBank/DDBJ whole genome shotgun (WGS) entry which is preliminary data.</text>
</comment>
<dbReference type="EMBL" id="JACDUO010000002">
    <property type="protein sequence ID" value="MBA2864719.1"/>
    <property type="molecule type" value="Genomic_DNA"/>
</dbReference>
<dbReference type="EMBL" id="JACHED010000004">
    <property type="protein sequence ID" value="MBB6497573.1"/>
    <property type="molecule type" value="Genomic_DNA"/>
</dbReference>
<dbReference type="Proteomes" id="UP000571751">
    <property type="component" value="Unassembled WGS sequence"/>
</dbReference>
<evidence type="ECO:0000313" key="8">
    <source>
        <dbReference type="Proteomes" id="UP000567099"/>
    </source>
</evidence>
<dbReference type="Proteomes" id="UP000590564">
    <property type="component" value="Unassembled WGS sequence"/>
</dbReference>
<proteinExistence type="predicted"/>
<reference evidence="6 10" key="1">
    <citation type="submission" date="2020-08" db="EMBL/GenBank/DDBJ databases">
        <title>Genomic Encyclopedia of Type Strains, Phase IV (KMG-V): Genome sequencing to study the core and pangenomes of soil and plant-associated prokaryotes.</title>
        <authorList>
            <person name="Whitman W."/>
        </authorList>
    </citation>
    <scope>NUCLEOTIDE SEQUENCE [LARGE SCALE GENOMIC DNA]</scope>
    <source>
        <strain evidence="1 7">A4</strain>
        <strain evidence="4 6">C11</strain>
        <strain evidence="2 8">C13</strain>
        <strain evidence="3 9">C14</strain>
        <strain evidence="5 10">D1</strain>
    </source>
</reference>
<evidence type="ECO:0000313" key="2">
    <source>
        <dbReference type="EMBL" id="MBA2864719.1"/>
    </source>
</evidence>
<evidence type="ECO:0000313" key="4">
    <source>
        <dbReference type="EMBL" id="MBB6401932.1"/>
    </source>
</evidence>
<dbReference type="EMBL" id="JACDUI010000003">
    <property type="protein sequence ID" value="MBA2841293.1"/>
    <property type="molecule type" value="Genomic_DNA"/>
</dbReference>
<organism evidence="4 6">
    <name type="scientific">Methanococcus maripaludis</name>
    <name type="common">Methanococcus deltae</name>
    <dbReference type="NCBI Taxonomy" id="39152"/>
    <lineage>
        <taxon>Archaea</taxon>
        <taxon>Methanobacteriati</taxon>
        <taxon>Methanobacteriota</taxon>
        <taxon>Methanomada group</taxon>
        <taxon>Methanococci</taxon>
        <taxon>Methanococcales</taxon>
        <taxon>Methanococcaceae</taxon>
        <taxon>Methanococcus</taxon>
    </lineage>
</organism>
<evidence type="ECO:0000313" key="3">
    <source>
        <dbReference type="EMBL" id="MBA2869442.1"/>
    </source>
</evidence>
<dbReference type="Proteomes" id="UP000567099">
    <property type="component" value="Unassembled WGS sequence"/>
</dbReference>
<evidence type="ECO:0000313" key="10">
    <source>
        <dbReference type="Proteomes" id="UP000590564"/>
    </source>
</evidence>